<dbReference type="AlphaFoldDB" id="A0A812JKE7"/>
<organism evidence="4 5">
    <name type="scientific">Symbiodinium pilosum</name>
    <name type="common">Dinoflagellate</name>
    <dbReference type="NCBI Taxonomy" id="2952"/>
    <lineage>
        <taxon>Eukaryota</taxon>
        <taxon>Sar</taxon>
        <taxon>Alveolata</taxon>
        <taxon>Dinophyceae</taxon>
        <taxon>Suessiales</taxon>
        <taxon>Symbiodiniaceae</taxon>
        <taxon>Symbiodinium</taxon>
    </lineage>
</organism>
<keyword evidence="1" id="KW-0175">Coiled coil</keyword>
<proteinExistence type="predicted"/>
<keyword evidence="3" id="KW-0472">Membrane</keyword>
<evidence type="ECO:0000256" key="1">
    <source>
        <dbReference type="SAM" id="Coils"/>
    </source>
</evidence>
<accession>A0A812JKE7</accession>
<keyword evidence="3" id="KW-1133">Transmembrane helix</keyword>
<dbReference type="OrthoDB" id="430332at2759"/>
<gene>
    <name evidence="4" type="ORF">SPIL2461_LOCUS2074</name>
</gene>
<sequence>AHSGASHAKSQHPSANRSHEAATQPKSEPKDQKLQQKPEPREQQHREQHREQPEQPEQPQIHTGDEGSWHDFIPHFARQYASRRGGVQDSWDQVERDLAKRRASLRGALPKLQLLSAKVPADYDSAAAREASLRAVADIEEEESKAASAARDALQELHQTSAQAVINKASSWQTVQDLMAGSDLKDAHSTEEALQAKIQKLEHFINMSHRSAADFDATRAAELVDALQKASAKVEENAAQHERNAKQALREARRHALGQVRSFEEKARAAVKTWKFHGIQAVKAQKGADLPEHLYESHEDRMRDAVGDAEDKAEGVVEKLEDRIHEHYGKLEDQLGDASFNARGKVLRHKAERAEERLRELARTLGASAALKEAQAASRFAAEEKSWRASHAPQLLVATRQSANASVKSSSEDSEVMAAQAMEQQAANHFKNSLSSLRELSAEDIISKASNWRTLQDLAAASRPSGSDSWEEALESNTKKLEQFNNESRKSAADFDASHAAKLAEAVHRAAGHVEHDADEQRHNMKAAMKAARKNARQHVKTLEAEARAAAKSWKFHGRRAVKAQRSARVPEHVYERHEDRMRDAVGDAEDRAENAAERLEEKVTHHFERLEDQLGDASFNARGKVLRHKAERAEERLRELARTLGASAALKEAQAASRFAAEEKSWRASHAPQQLDMAAPGSHRRGLLIAFVSTISFVATMAFLQRRRPVKVHAPPLLG</sequence>
<feature type="transmembrane region" description="Helical" evidence="3">
    <location>
        <begin position="687"/>
        <end position="705"/>
    </location>
</feature>
<protein>
    <submittedName>
        <fullName evidence="4">Uncharacterized protein</fullName>
    </submittedName>
</protein>
<comment type="caution">
    <text evidence="4">The sequence shown here is derived from an EMBL/GenBank/DDBJ whole genome shotgun (WGS) entry which is preliminary data.</text>
</comment>
<feature type="region of interest" description="Disordered" evidence="2">
    <location>
        <begin position="1"/>
        <end position="70"/>
    </location>
</feature>
<feature type="coiled-coil region" evidence="1">
    <location>
        <begin position="224"/>
        <end position="251"/>
    </location>
</feature>
<name>A0A812JKE7_SYMPI</name>
<evidence type="ECO:0000256" key="2">
    <source>
        <dbReference type="SAM" id="MobiDB-lite"/>
    </source>
</evidence>
<reference evidence="4" key="1">
    <citation type="submission" date="2021-02" db="EMBL/GenBank/DDBJ databases">
        <authorList>
            <person name="Dougan E. K."/>
            <person name="Rhodes N."/>
            <person name="Thang M."/>
            <person name="Chan C."/>
        </authorList>
    </citation>
    <scope>NUCLEOTIDE SEQUENCE</scope>
</reference>
<keyword evidence="5" id="KW-1185">Reference proteome</keyword>
<feature type="non-terminal residue" evidence="4">
    <location>
        <position position="1"/>
    </location>
</feature>
<dbReference type="EMBL" id="CAJNIZ010002224">
    <property type="protein sequence ID" value="CAE7207709.1"/>
    <property type="molecule type" value="Genomic_DNA"/>
</dbReference>
<dbReference type="Proteomes" id="UP000649617">
    <property type="component" value="Unassembled WGS sequence"/>
</dbReference>
<feature type="coiled-coil region" evidence="1">
    <location>
        <begin position="579"/>
        <end position="644"/>
    </location>
</feature>
<evidence type="ECO:0000313" key="5">
    <source>
        <dbReference type="Proteomes" id="UP000649617"/>
    </source>
</evidence>
<evidence type="ECO:0000313" key="4">
    <source>
        <dbReference type="EMBL" id="CAE7207709.1"/>
    </source>
</evidence>
<feature type="compositionally biased region" description="Basic and acidic residues" evidence="2">
    <location>
        <begin position="27"/>
        <end position="53"/>
    </location>
</feature>
<keyword evidence="3" id="KW-0812">Transmembrane</keyword>
<evidence type="ECO:0000256" key="3">
    <source>
        <dbReference type="SAM" id="Phobius"/>
    </source>
</evidence>
<feature type="coiled-coil region" evidence="1">
    <location>
        <begin position="526"/>
        <end position="553"/>
    </location>
</feature>